<dbReference type="EMBL" id="QOCW01000012">
    <property type="protein sequence ID" value="RBW69198.1"/>
    <property type="molecule type" value="Genomic_DNA"/>
</dbReference>
<proteinExistence type="predicted"/>
<dbReference type="PANTHER" id="PTHR37171">
    <property type="entry name" value="SERINE/THREONINE-PROTEIN KINASE YRZF-RELATED"/>
    <property type="match status" value="1"/>
</dbReference>
<accession>A0A366XUF6</accession>
<dbReference type="InterPro" id="IPR052396">
    <property type="entry name" value="Meiotic_Drive_Suppr_Kinase"/>
</dbReference>
<protein>
    <submittedName>
        <fullName evidence="1">Serine/threonine protein kinase</fullName>
    </submittedName>
</protein>
<dbReference type="SUPFAM" id="SSF56112">
    <property type="entry name" value="Protein kinase-like (PK-like)"/>
    <property type="match status" value="1"/>
</dbReference>
<gene>
    <name evidence="1" type="ORF">DS031_12505</name>
</gene>
<dbReference type="GO" id="GO:0004674">
    <property type="term" value="F:protein serine/threonine kinase activity"/>
    <property type="evidence" value="ECO:0007669"/>
    <property type="project" value="UniProtKB-KW"/>
</dbReference>
<dbReference type="Gene3D" id="1.10.510.10">
    <property type="entry name" value="Transferase(Phosphotransferase) domain 1"/>
    <property type="match status" value="1"/>
</dbReference>
<keyword evidence="1" id="KW-0723">Serine/threonine-protein kinase</keyword>
<evidence type="ECO:0000313" key="2">
    <source>
        <dbReference type="Proteomes" id="UP000253314"/>
    </source>
</evidence>
<reference evidence="1 2" key="1">
    <citation type="submission" date="2018-07" db="EMBL/GenBank/DDBJ databases">
        <title>Lottiidibacillus patelloidae gen. nov., sp. nov., isolated from the intestinal tract of a marine limpet and the reclassification of B. taeanensis BH030017T, B. algicola KMM 3737T and B. hwajinpoensis SW-72T as genus Lottiidibacillus.</title>
        <authorList>
            <person name="Liu R."/>
            <person name="Huang Z."/>
        </authorList>
    </citation>
    <scope>NUCLEOTIDE SEQUENCE [LARGE SCALE GENOMIC DNA]</scope>
    <source>
        <strain evidence="1 2">BH030017</strain>
    </source>
</reference>
<comment type="caution">
    <text evidence="1">The sequence shown here is derived from an EMBL/GenBank/DDBJ whole genome shotgun (WGS) entry which is preliminary data.</text>
</comment>
<dbReference type="InterPro" id="IPR011009">
    <property type="entry name" value="Kinase-like_dom_sf"/>
</dbReference>
<name>A0A366XUF6_9BACI</name>
<keyword evidence="2" id="KW-1185">Reference proteome</keyword>
<evidence type="ECO:0000313" key="1">
    <source>
        <dbReference type="EMBL" id="RBW69198.1"/>
    </source>
</evidence>
<dbReference type="AlphaFoldDB" id="A0A366XUF6"/>
<dbReference type="PANTHER" id="PTHR37171:SF1">
    <property type="entry name" value="SERINE_THREONINE-PROTEIN KINASE YRZF-RELATED"/>
    <property type="match status" value="1"/>
</dbReference>
<keyword evidence="1" id="KW-0418">Kinase</keyword>
<dbReference type="Proteomes" id="UP000253314">
    <property type="component" value="Unassembled WGS sequence"/>
</dbReference>
<keyword evidence="1" id="KW-0808">Transferase</keyword>
<sequence length="233" mass="27493">MIKQLKKNVEKELLPNIDVYSNSPFNPVIVSNIPENWVLVGKGNYAGVFLHSKFPKYVIKVYGENRPGIEEEIEVYKKIGDHASYSKLYAYGERYLILKNLSGITLYNAINKGLQIPEQVIKDVDEALSYAINQRLNPIDIHGKNIVMDKGRGYIVDISDFLQTKSCRKWKDLRKAYYSFYKPFFSKVQFPIPMWGLDLIRKSYRYYSRYKRLEKWEIRPKNKLNNSETHYKE</sequence>
<dbReference type="OrthoDB" id="529320at2"/>
<organism evidence="1 2">
    <name type="scientific">Bacillus taeanensis</name>
    <dbReference type="NCBI Taxonomy" id="273032"/>
    <lineage>
        <taxon>Bacteria</taxon>
        <taxon>Bacillati</taxon>
        <taxon>Bacillota</taxon>
        <taxon>Bacilli</taxon>
        <taxon>Bacillales</taxon>
        <taxon>Bacillaceae</taxon>
        <taxon>Bacillus</taxon>
    </lineage>
</organism>
<dbReference type="RefSeq" id="WP_113806406.1">
    <property type="nucleotide sequence ID" value="NZ_QOCW01000012.1"/>
</dbReference>